<proteinExistence type="predicted"/>
<dbReference type="AlphaFoldDB" id="A0A8H6YRB6"/>
<keyword evidence="2" id="KW-1185">Reference proteome</keyword>
<evidence type="ECO:0000313" key="1">
    <source>
        <dbReference type="EMBL" id="KAF7363124.1"/>
    </source>
</evidence>
<organism evidence="1 2">
    <name type="scientific">Mycena venus</name>
    <dbReference type="NCBI Taxonomy" id="2733690"/>
    <lineage>
        <taxon>Eukaryota</taxon>
        <taxon>Fungi</taxon>
        <taxon>Dikarya</taxon>
        <taxon>Basidiomycota</taxon>
        <taxon>Agaricomycotina</taxon>
        <taxon>Agaricomycetes</taxon>
        <taxon>Agaricomycetidae</taxon>
        <taxon>Agaricales</taxon>
        <taxon>Marasmiineae</taxon>
        <taxon>Mycenaceae</taxon>
        <taxon>Mycena</taxon>
    </lineage>
</organism>
<reference evidence="1" key="1">
    <citation type="submission" date="2020-05" db="EMBL/GenBank/DDBJ databases">
        <title>Mycena genomes resolve the evolution of fungal bioluminescence.</title>
        <authorList>
            <person name="Tsai I.J."/>
        </authorList>
    </citation>
    <scope>NUCLEOTIDE SEQUENCE</scope>
    <source>
        <strain evidence="1">CCC161011</strain>
    </source>
</reference>
<protein>
    <recommendedName>
        <fullName evidence="3">F-box domain-containing protein</fullName>
    </recommendedName>
</protein>
<comment type="caution">
    <text evidence="1">The sequence shown here is derived from an EMBL/GenBank/DDBJ whole genome shotgun (WGS) entry which is preliminary data.</text>
</comment>
<evidence type="ECO:0008006" key="3">
    <source>
        <dbReference type="Google" id="ProtNLM"/>
    </source>
</evidence>
<dbReference type="Proteomes" id="UP000620124">
    <property type="component" value="Unassembled WGS sequence"/>
</dbReference>
<evidence type="ECO:0000313" key="2">
    <source>
        <dbReference type="Proteomes" id="UP000620124"/>
    </source>
</evidence>
<sequence length="387" mass="44071">MSTVVSLPRLPADLIDRISGKVESQDLISLALTSWQLNRICIPRMYANVTLEDSERAMKTLTLRFRQINTQEAFSCTLVAAMRNVVALSEINIPRSPEILGFLAEIHFPRLRGALIPLSHDTTRFLQLHPNLEELSVQTLTRDPKIYELPIPPLSLPHLTFFSGPDTVAEALVDSSLSRISIHWNPQRKAPASAVYDAISHSGAELHSVYNSISYWDPALLTTIVANAPKATSLSFDNFGRIYNLGDVETVLARVDDALTKLHHLVHLRFYELNPDDHFSVEDSTLDNEFEMVRRWGDRSPTLKRCVFISETLWLRLSPYVWFPIPSIEGPPERRMHESWVRNKWFVATVRSSTSLPSEYAALLETEYGKKMVAEVEATTRAREHWR</sequence>
<dbReference type="EMBL" id="JACAZI010000004">
    <property type="protein sequence ID" value="KAF7363124.1"/>
    <property type="molecule type" value="Genomic_DNA"/>
</dbReference>
<accession>A0A8H6YRB6</accession>
<name>A0A8H6YRB6_9AGAR</name>
<gene>
    <name evidence="1" type="ORF">MVEN_00664900</name>
</gene>
<dbReference type="OrthoDB" id="2852099at2759"/>